<dbReference type="Proteomes" id="UP000289340">
    <property type="component" value="Chromosome 19"/>
</dbReference>
<sequence length="464" mass="51343">MVNSLYDELLQEILQKLPSSSSSSVSLVCKRWLRLHRSSTTSLSLRLTTPHFSLIPSLSSFLSHHPFLSSLSLSLSPPLSLSPHLLSLITPFSNLLALSLSPAPVSLSSLLSLSASCPRLNSLLITLPRPLFLNWVTSFPCLKELSITFSSDEEERVNSDDDEESDDFDSDSGFELGLESLCLVGIRGDDWGVGWLWRRCKNLRKLRLQSCQGIGGSYSSFVKCLQGLEEIELRTCRSVVYAVLLELVEHCGSLSSLLVHDGGSREGLLQFFTGCRCNVRKIDLRLPLDLNNDHLLAVAKNFDGLTSIRLQSCCLVSGEGLKALAVAMKGLEELALVNCDVVEREPGLLATLGQHLRKLRKLDLSHNEMLCDKELVSMTVSCVHLIDLRVRGCKRLTSVAMASMLRSCKQLRNVDVVNCFGIDSEAVELFLKNCSRLRRMEVEGSKLSDAAKMWASSKFIEVVV</sequence>
<dbReference type="FunFam" id="3.80.10.10:FF:001627">
    <property type="entry name" value="SCF E3 ubiquitin ligase complex F-box protein grrA"/>
    <property type="match status" value="1"/>
</dbReference>
<dbReference type="Gramene" id="XM_028363542.1">
    <property type="protein sequence ID" value="XP_028219343.1"/>
    <property type="gene ID" value="LOC114400881"/>
</dbReference>
<dbReference type="GO" id="GO:0031146">
    <property type="term" value="P:SCF-dependent proteasomal ubiquitin-dependent protein catabolic process"/>
    <property type="evidence" value="ECO:0007669"/>
    <property type="project" value="TreeGrafter"/>
</dbReference>
<evidence type="ECO:0000313" key="2">
    <source>
        <dbReference type="EMBL" id="RZB46713.1"/>
    </source>
</evidence>
<proteinExistence type="predicted"/>
<dbReference type="AlphaFoldDB" id="A0A445FD21"/>
<organism evidence="2 3">
    <name type="scientific">Glycine soja</name>
    <name type="common">Wild soybean</name>
    <dbReference type="NCBI Taxonomy" id="3848"/>
    <lineage>
        <taxon>Eukaryota</taxon>
        <taxon>Viridiplantae</taxon>
        <taxon>Streptophyta</taxon>
        <taxon>Embryophyta</taxon>
        <taxon>Tracheophyta</taxon>
        <taxon>Spermatophyta</taxon>
        <taxon>Magnoliopsida</taxon>
        <taxon>eudicotyledons</taxon>
        <taxon>Gunneridae</taxon>
        <taxon>Pentapetalae</taxon>
        <taxon>rosids</taxon>
        <taxon>fabids</taxon>
        <taxon>Fabales</taxon>
        <taxon>Fabaceae</taxon>
        <taxon>Papilionoideae</taxon>
        <taxon>50 kb inversion clade</taxon>
        <taxon>NPAAA clade</taxon>
        <taxon>indigoferoid/millettioid clade</taxon>
        <taxon>Phaseoleae</taxon>
        <taxon>Glycine</taxon>
        <taxon>Glycine subgen. Soja</taxon>
    </lineage>
</organism>
<evidence type="ECO:0000259" key="1">
    <source>
        <dbReference type="PROSITE" id="PS50181"/>
    </source>
</evidence>
<dbReference type="EMBL" id="QZWG01000019">
    <property type="protein sequence ID" value="RZB46713.1"/>
    <property type="molecule type" value="Genomic_DNA"/>
</dbReference>
<comment type="caution">
    <text evidence="2">The sequence shown here is derived from an EMBL/GenBank/DDBJ whole genome shotgun (WGS) entry which is preliminary data.</text>
</comment>
<dbReference type="GO" id="GO:0019005">
    <property type="term" value="C:SCF ubiquitin ligase complex"/>
    <property type="evidence" value="ECO:0007669"/>
    <property type="project" value="TreeGrafter"/>
</dbReference>
<dbReference type="InterPro" id="IPR001810">
    <property type="entry name" value="F-box_dom"/>
</dbReference>
<dbReference type="Pfam" id="PF13516">
    <property type="entry name" value="LRR_6"/>
    <property type="match status" value="2"/>
</dbReference>
<dbReference type="SUPFAM" id="SSF52047">
    <property type="entry name" value="RNI-like"/>
    <property type="match status" value="1"/>
</dbReference>
<keyword evidence="3" id="KW-1185">Reference proteome</keyword>
<dbReference type="InterPro" id="IPR006553">
    <property type="entry name" value="Leu-rich_rpt_Cys-con_subtyp"/>
</dbReference>
<dbReference type="PANTHER" id="PTHR13318:SF77">
    <property type="entry name" value="F-BOX DOMAIN-CONTAINING PROTEIN"/>
    <property type="match status" value="1"/>
</dbReference>
<dbReference type="SUPFAM" id="SSF81383">
    <property type="entry name" value="F-box domain"/>
    <property type="match status" value="1"/>
</dbReference>
<feature type="domain" description="F-box" evidence="1">
    <location>
        <begin position="1"/>
        <end position="47"/>
    </location>
</feature>
<dbReference type="SMR" id="A0A445FD21"/>
<accession>A0A445FD21</accession>
<dbReference type="PANTHER" id="PTHR13318">
    <property type="entry name" value="PARTNER OF PAIRED, ISOFORM B-RELATED"/>
    <property type="match status" value="1"/>
</dbReference>
<dbReference type="InterPro" id="IPR036047">
    <property type="entry name" value="F-box-like_dom_sf"/>
</dbReference>
<dbReference type="InterPro" id="IPR032675">
    <property type="entry name" value="LRR_dom_sf"/>
</dbReference>
<dbReference type="SMART" id="SM00367">
    <property type="entry name" value="LRR_CC"/>
    <property type="match status" value="5"/>
</dbReference>
<dbReference type="Pfam" id="PF00646">
    <property type="entry name" value="F-box"/>
    <property type="match status" value="1"/>
</dbReference>
<name>A0A445FD21_GLYSO</name>
<protein>
    <submittedName>
        <fullName evidence="2">F-box/LRR-repeat protein 4</fullName>
    </submittedName>
</protein>
<dbReference type="Gene3D" id="3.80.10.10">
    <property type="entry name" value="Ribonuclease Inhibitor"/>
    <property type="match status" value="4"/>
</dbReference>
<dbReference type="InterPro" id="IPR001611">
    <property type="entry name" value="Leu-rich_rpt"/>
</dbReference>
<gene>
    <name evidence="2" type="ORF">D0Y65_050666</name>
</gene>
<reference evidence="2 3" key="1">
    <citation type="submission" date="2018-09" db="EMBL/GenBank/DDBJ databases">
        <title>A high-quality reference genome of wild soybean provides a powerful tool to mine soybean genomes.</title>
        <authorList>
            <person name="Xie M."/>
            <person name="Chung C.Y.L."/>
            <person name="Li M.-W."/>
            <person name="Wong F.-L."/>
            <person name="Chan T.-F."/>
            <person name="Lam H.-M."/>
        </authorList>
    </citation>
    <scope>NUCLEOTIDE SEQUENCE [LARGE SCALE GENOMIC DNA]</scope>
    <source>
        <strain evidence="3">cv. W05</strain>
        <tissue evidence="2">Hypocotyl of etiolated seedlings</tissue>
    </source>
</reference>
<evidence type="ECO:0000313" key="3">
    <source>
        <dbReference type="Proteomes" id="UP000289340"/>
    </source>
</evidence>
<dbReference type="FunFam" id="3.80.10.10:FF:001619">
    <property type="entry name" value="SCF E3 ubiquitin ligase complex F-box protein grrA"/>
    <property type="match status" value="1"/>
</dbReference>
<dbReference type="PROSITE" id="PS50181">
    <property type="entry name" value="FBOX"/>
    <property type="match status" value="1"/>
</dbReference>